<dbReference type="Gene3D" id="3.40.1350.60">
    <property type="match status" value="1"/>
</dbReference>
<proteinExistence type="predicted"/>
<gene>
    <name evidence="3" type="ORF">E5334_04615</name>
</gene>
<protein>
    <submittedName>
        <fullName evidence="3">DNA/RNA nuclease SfsA</fullName>
    </submittedName>
</protein>
<comment type="caution">
    <text evidence="3">The sequence shown here is derived from an EMBL/GenBank/DDBJ whole genome shotgun (WGS) entry which is preliminary data.</text>
</comment>
<dbReference type="Gene3D" id="2.40.50.580">
    <property type="match status" value="1"/>
</dbReference>
<name>A0A4V3RRA3_9ACTN</name>
<dbReference type="AlphaFoldDB" id="A0A4V3RRA3"/>
<evidence type="ECO:0000313" key="3">
    <source>
        <dbReference type="EMBL" id="TGY62690.1"/>
    </source>
</evidence>
<dbReference type="RefSeq" id="WP_136012418.1">
    <property type="nucleotide sequence ID" value="NZ_SRYE01000002.1"/>
</dbReference>
<feature type="domain" description="SfsA N-terminal OB" evidence="2">
    <location>
        <begin position="21"/>
        <end position="90"/>
    </location>
</feature>
<dbReference type="PANTHER" id="PTHR30545:SF2">
    <property type="entry name" value="SUGAR FERMENTATION STIMULATION PROTEIN A"/>
    <property type="match status" value="1"/>
</dbReference>
<reference evidence="3 4" key="1">
    <citation type="submission" date="2019-04" db="EMBL/GenBank/DDBJ databases">
        <title>Microbes associate with the intestines of laboratory mice.</title>
        <authorList>
            <person name="Navarre W."/>
            <person name="Wong E."/>
            <person name="Huang K."/>
            <person name="Tropini C."/>
            <person name="Ng K."/>
            <person name="Yu B."/>
        </authorList>
    </citation>
    <scope>NUCLEOTIDE SEQUENCE [LARGE SCALE GENOMIC DNA]</scope>
    <source>
        <strain evidence="3 4">NM07_P-09</strain>
    </source>
</reference>
<accession>A0A4V3RRA3</accession>
<dbReference type="InterPro" id="IPR040452">
    <property type="entry name" value="SfsA_C"/>
</dbReference>
<evidence type="ECO:0000313" key="4">
    <source>
        <dbReference type="Proteomes" id="UP000310263"/>
    </source>
</evidence>
<dbReference type="Pfam" id="PF03749">
    <property type="entry name" value="SfsA"/>
    <property type="match status" value="1"/>
</dbReference>
<dbReference type="GO" id="GO:0003677">
    <property type="term" value="F:DNA binding"/>
    <property type="evidence" value="ECO:0007669"/>
    <property type="project" value="InterPro"/>
</dbReference>
<organism evidence="3 4">
    <name type="scientific">Muricaecibacterium torontonense</name>
    <dbReference type="NCBI Taxonomy" id="3032871"/>
    <lineage>
        <taxon>Bacteria</taxon>
        <taxon>Bacillati</taxon>
        <taxon>Actinomycetota</taxon>
        <taxon>Coriobacteriia</taxon>
        <taxon>Coriobacteriales</taxon>
        <taxon>Atopobiaceae</taxon>
        <taxon>Muricaecibacterium</taxon>
    </lineage>
</organism>
<sequence length="250" mass="28294">MKPAVLQPYRFAPPLLEGVILGRPNRFIMDVEANGEVFRAHCPVVTRIGDIDTAGRPCLFSASDNPSRKFAHTVEALSFDEPEKPFKRWVGLNQTASNRYIEHFLRTGAFGQLAPHPESVRREVKVGSSRLDFLIDEDLYLEVKTPLRQLECEVPASVARLPQPKFSSTDRALRHLEELARSMETHERAIILYCMYYQNHGFHFYHGTTYDEVVAGVAGARAAGVELWQATLEQDAHEVRLVDYAPMEGL</sequence>
<dbReference type="EMBL" id="SRYE01000002">
    <property type="protein sequence ID" value="TGY62690.1"/>
    <property type="molecule type" value="Genomic_DNA"/>
</dbReference>
<evidence type="ECO:0000259" key="1">
    <source>
        <dbReference type="Pfam" id="PF03749"/>
    </source>
</evidence>
<dbReference type="PANTHER" id="PTHR30545">
    <property type="entry name" value="SUGAR FERMENTATION STIMULATION PROTEIN A"/>
    <property type="match status" value="1"/>
</dbReference>
<evidence type="ECO:0000259" key="2">
    <source>
        <dbReference type="Pfam" id="PF17746"/>
    </source>
</evidence>
<dbReference type="InterPro" id="IPR041465">
    <property type="entry name" value="SfsA_N"/>
</dbReference>
<dbReference type="Pfam" id="PF17746">
    <property type="entry name" value="SfsA_N"/>
    <property type="match status" value="1"/>
</dbReference>
<feature type="domain" description="Sugar fermentation stimulation protein C-terminal" evidence="1">
    <location>
        <begin position="97"/>
        <end position="235"/>
    </location>
</feature>
<dbReference type="Proteomes" id="UP000310263">
    <property type="component" value="Unassembled WGS sequence"/>
</dbReference>
<dbReference type="OrthoDB" id="9802365at2"/>
<keyword evidence="4" id="KW-1185">Reference proteome</keyword>
<dbReference type="InterPro" id="IPR005224">
    <property type="entry name" value="SfsA"/>
</dbReference>